<gene>
    <name evidence="4" type="ORF">Tci_007043</name>
</gene>
<feature type="domain" description="Integrase catalytic" evidence="3">
    <location>
        <begin position="1207"/>
        <end position="1313"/>
    </location>
</feature>
<dbReference type="InterPro" id="IPR013103">
    <property type="entry name" value="RVT_2"/>
</dbReference>
<dbReference type="PANTHER" id="PTHR11439">
    <property type="entry name" value="GAG-POL-RELATED RETROTRANSPOSON"/>
    <property type="match status" value="1"/>
</dbReference>
<feature type="region of interest" description="Disordered" evidence="2">
    <location>
        <begin position="730"/>
        <end position="769"/>
    </location>
</feature>
<dbReference type="SUPFAM" id="SSF56672">
    <property type="entry name" value="DNA/RNA polymerases"/>
    <property type="match status" value="3"/>
</dbReference>
<feature type="compositionally biased region" description="Polar residues" evidence="2">
    <location>
        <begin position="1833"/>
        <end position="1845"/>
    </location>
</feature>
<feature type="domain" description="Integrase catalytic" evidence="3">
    <location>
        <begin position="1921"/>
        <end position="2052"/>
    </location>
</feature>
<evidence type="ECO:0000313" key="4">
    <source>
        <dbReference type="EMBL" id="GEU35065.1"/>
    </source>
</evidence>
<feature type="region of interest" description="Disordered" evidence="2">
    <location>
        <begin position="2635"/>
        <end position="2666"/>
    </location>
</feature>
<evidence type="ECO:0000259" key="3">
    <source>
        <dbReference type="PROSITE" id="PS50994"/>
    </source>
</evidence>
<dbReference type="InterPro" id="IPR001584">
    <property type="entry name" value="Integrase_cat-core"/>
</dbReference>
<dbReference type="InterPro" id="IPR036397">
    <property type="entry name" value="RNaseH_sf"/>
</dbReference>
<dbReference type="InterPro" id="IPR025724">
    <property type="entry name" value="GAG-pre-integrase_dom"/>
</dbReference>
<accession>A0A6L2JGP4</accession>
<dbReference type="InterPro" id="IPR021109">
    <property type="entry name" value="Peptidase_aspartic_dom_sf"/>
</dbReference>
<dbReference type="PANTHER" id="PTHR11439:SF491">
    <property type="entry name" value="INTEGRASE CATALYTIC DOMAIN-CONTAINING PROTEIN"/>
    <property type="match status" value="1"/>
</dbReference>
<dbReference type="EMBL" id="BKCJ010000650">
    <property type="protein sequence ID" value="GEU35065.1"/>
    <property type="molecule type" value="Genomic_DNA"/>
</dbReference>
<comment type="caution">
    <text evidence="4">The sequence shown here is derived from an EMBL/GenBank/DDBJ whole genome shotgun (WGS) entry which is preliminary data.</text>
</comment>
<feature type="region of interest" description="Disordered" evidence="2">
    <location>
        <begin position="2845"/>
        <end position="2869"/>
    </location>
</feature>
<dbReference type="InterPro" id="IPR043502">
    <property type="entry name" value="DNA/RNA_pol_sf"/>
</dbReference>
<dbReference type="SUPFAM" id="SSF53098">
    <property type="entry name" value="Ribonuclease H-like"/>
    <property type="match status" value="2"/>
</dbReference>
<dbReference type="PROSITE" id="PS50994">
    <property type="entry name" value="INTEGRASE"/>
    <property type="match status" value="2"/>
</dbReference>
<dbReference type="Gene3D" id="2.40.70.10">
    <property type="entry name" value="Acid Proteases"/>
    <property type="match status" value="1"/>
</dbReference>
<protein>
    <submittedName>
        <fullName evidence="4">Retrovirus-related Pol polyprotein from transposon TNT 1-94</fullName>
    </submittedName>
</protein>
<proteinExistence type="predicted"/>
<feature type="compositionally biased region" description="Polar residues" evidence="2">
    <location>
        <begin position="2082"/>
        <end position="2093"/>
    </location>
</feature>
<dbReference type="Pfam" id="PF00665">
    <property type="entry name" value="rve"/>
    <property type="match status" value="1"/>
</dbReference>
<feature type="region of interest" description="Disordered" evidence="2">
    <location>
        <begin position="1826"/>
        <end position="1848"/>
    </location>
</feature>
<dbReference type="Pfam" id="PF07727">
    <property type="entry name" value="RVT_2"/>
    <property type="match status" value="2"/>
</dbReference>
<keyword evidence="1" id="KW-0175">Coiled coil</keyword>
<evidence type="ECO:0000256" key="1">
    <source>
        <dbReference type="SAM" id="Coils"/>
    </source>
</evidence>
<dbReference type="Pfam" id="PF03732">
    <property type="entry name" value="Retrotrans_gag"/>
    <property type="match status" value="1"/>
</dbReference>
<dbReference type="Pfam" id="PF13976">
    <property type="entry name" value="gag_pre-integrs"/>
    <property type="match status" value="1"/>
</dbReference>
<dbReference type="InterPro" id="IPR043128">
    <property type="entry name" value="Rev_trsase/Diguanyl_cyclase"/>
</dbReference>
<dbReference type="InterPro" id="IPR012337">
    <property type="entry name" value="RNaseH-like_sf"/>
</dbReference>
<feature type="compositionally biased region" description="Pro residues" evidence="2">
    <location>
        <begin position="2643"/>
        <end position="2657"/>
    </location>
</feature>
<name>A0A6L2JGP4_TANCI</name>
<reference evidence="4" key="1">
    <citation type="journal article" date="2019" name="Sci. Rep.">
        <title>Draft genome of Tanacetum cinerariifolium, the natural source of mosquito coil.</title>
        <authorList>
            <person name="Yamashiro T."/>
            <person name="Shiraishi A."/>
            <person name="Satake H."/>
            <person name="Nakayama K."/>
        </authorList>
    </citation>
    <scope>NUCLEOTIDE SEQUENCE</scope>
</reference>
<feature type="compositionally biased region" description="Basic and acidic residues" evidence="2">
    <location>
        <begin position="2123"/>
        <end position="2135"/>
    </location>
</feature>
<dbReference type="GO" id="GO:0003676">
    <property type="term" value="F:nucleic acid binding"/>
    <property type="evidence" value="ECO:0007669"/>
    <property type="project" value="InterPro"/>
</dbReference>
<dbReference type="GO" id="GO:0015074">
    <property type="term" value="P:DNA integration"/>
    <property type="evidence" value="ECO:0007669"/>
    <property type="project" value="InterPro"/>
</dbReference>
<feature type="compositionally biased region" description="Basic and acidic residues" evidence="2">
    <location>
        <begin position="2099"/>
        <end position="2112"/>
    </location>
</feature>
<feature type="compositionally biased region" description="Basic and acidic residues" evidence="2">
    <location>
        <begin position="730"/>
        <end position="739"/>
    </location>
</feature>
<organism evidence="4">
    <name type="scientific">Tanacetum cinerariifolium</name>
    <name type="common">Dalmatian daisy</name>
    <name type="synonym">Chrysanthemum cinerariifolium</name>
    <dbReference type="NCBI Taxonomy" id="118510"/>
    <lineage>
        <taxon>Eukaryota</taxon>
        <taxon>Viridiplantae</taxon>
        <taxon>Streptophyta</taxon>
        <taxon>Embryophyta</taxon>
        <taxon>Tracheophyta</taxon>
        <taxon>Spermatophyta</taxon>
        <taxon>Magnoliopsida</taxon>
        <taxon>eudicotyledons</taxon>
        <taxon>Gunneridae</taxon>
        <taxon>Pentapetalae</taxon>
        <taxon>asterids</taxon>
        <taxon>campanulids</taxon>
        <taxon>Asterales</taxon>
        <taxon>Asteraceae</taxon>
        <taxon>Asteroideae</taxon>
        <taxon>Anthemideae</taxon>
        <taxon>Anthemidinae</taxon>
        <taxon>Tanacetum</taxon>
    </lineage>
</organism>
<dbReference type="CDD" id="cd09272">
    <property type="entry name" value="RNase_HI_RT_Ty1"/>
    <property type="match status" value="1"/>
</dbReference>
<dbReference type="CDD" id="cd00303">
    <property type="entry name" value="retropepsin_like"/>
    <property type="match status" value="1"/>
</dbReference>
<sequence>MEEEMSSLKKNHSWELVDQPPGQKLISCKWLYKMKEGIEGVQKPRYKERLVARGFTQRAGIDYNEVFSPVVRHTSIRVILSLTACEDYELEQLDVTTSFFHGNLEETIYMRQPPGFEEGTGSKVCLLKKSLYGLKQSPRQWYKRFDVYMISKGLSCNNYDSSVYFKEFAPGMYIYLLLYVDDMLIACKCKSEIEYTKGLLQKEFDMKQLGPARKILGIEIVRDRGSQTLKVSQSGYVQKILNNYRVENGKSVYVPLGAHFKVSLKDCPSNDWDVERMSKVPYANAVGSLMYLMVCTRPDISYAVSIVSKYLANPGKNYWEAVKWILKYLKGTVDVGLVYGRDQEKHVDVKTLTRVEAEYMALTKAVKESIWLKGLLIELEVNLREIVESKEIKVANIGMKDNAVDAFTRYRLKVHLVLDSSRDLAFRDRASRSRADPTLLNDFEIVAKGNGDLPVLDLRTMEELCQPSLNGRGGPISPIAIQATNFGLKNDMIQQVQNSCQFHGLSGDDANKHLEKFLHVTQSIKVNGVTDDALRLYLFPHSLTHHAIAWFDHLLRNSINTFEQMAKMFLGKYFPPSMVTKLRNEITTFVNVSMNRGTFMKRRLKECYDLIENMTANHKDWDTSAQRSESSSSITSSSDTKIAAMKAEMAEINKNLMRSPLAKLRTYMIREPIKFMKMNTASSSGLGTLPGNIITNPKEDLKGITTRSGTAYQGPTIPTTSSFLTSVVERETEATKDTVHPTNNGISAPKPNQRPSISYPSRLHDQKLRDKANDRREKIFQIFKDLNFNISFAGALILMPKFGPTIKTLLTNKDKLSELARTPLNEHCLEVLFKKLPEKLGDPDKFLIPYDFPRMAECLALADLGASINLMPLLVWNKLSLPVLSPTCVTLELADRSISRSVGVAEDVFVKIGRALIDVFEGELTLRVGKEAITFNLDQTSRYSANYNDMTANRIDIIDMACEEYSQEVLSFFDMITSGNHTPYYDPIVSTSSPTLTPFEDSDFLLEEVDAFLALKDDLTSPKVDQSYVEVKDLPPHLEYAFLEGDDKLPVIISKDLSVEEKTALITVLKSHKRAIAWKLFDIKAIDPEFCTHKILMEEDFKLAGGFTVVENEENKLIPTRLVTGWRVCIDYRKLNEATRKDFPLPFMDQMLERLAGNGYYCFLDVFGNSFQTCLSHLEKMLKRCEDTNLCLNWEKSHFMVKESIILGHMISKNRIEIDKAKVDMITKLPHPTTVRAVDYLSKWVKEKALPTNDARVVCKFLKNLFARFGTPHAIISDHGTNFCNDQFAKVMLKYGVTHHLATTYHPQTSGQMRIEQYFLMTDYSLWERLARKNELKARCALLMALPDKRQLKFNIHKDSKTLMEAIEKRLRKLISQLEILGESLSQEDINLKFLRSLPTEWRTHTLIWRNKTDLEEQSLNDLFNSLKIYETEVKSSSSASTSTQNIAFVSSQTTDITNEPISAAASVSAASAKIPVSALSNVDTLSNDVIYLFFASQSNSPQLDNDDLKQIDADDLEEIDLKCQMAMLTMRARKGHFARECGSPKDTKRNVVAEPQRRNVPLRYNALVVLRQKFEKEEQERDDLKLKLEKFQTSSKNLSQLLASQTNGKTGLGYNTQVFTSSMFDCDEMFTSETDNSLHASPIYDRYKSREGYHVVPPPYTGTFMPPKPHLVFHDEPDVNETAYIAFNVELSPTKPHKELSHTYRTSVPIIVDWVSDSEDDSEAEIPQNAPSFVQPTEQVKPPRPSVKPVKNSIPAANLKIPIPKPKTHGHSRNRKACFVCKSLTYLIKDLLSKFKLVSLTAARKFTTVVSPNNVTRPRQAKTIVTKPHSPPRTNINRSQSPKPSNFPLKVTTVKAPMGNPQHALKDKGVIDSGCSRHMIGNMFYLSNFEELNGGYVTFGGNPKGGKISGKADENQVLLRVHRENNMYNVDLKSIVPSGDLTCLFAKTTLDESNLWHRRLSHINFKTMNKLVKENHLSLKVKIIITDNGTEFKNNDLNQFCEMKGIKKEFSVPRTPQQNGIDERKNRTLIEAARTMLADSLLPIPFWAEAVNTACVQEQFDVEKSREENVQQYVLFPLWSSGSKNPQNTNDDATFGGKKPEFEGEKPESEVHVSPSSSAQTKKHDDMTKREAKGKSHVKLSTGYRNLSAEFEDISDNSINEVNAADSPVPAVRQISTNSTTTFSVVGPSNIAVSPTHGKSSYMDPSQYPDDPNMPALEDISYSDDEEGVGAKADFTNLETNITMQKVWVLVDLPNGKRAIGTKWVFRNKNDERGIVVRNKARLVAQGHTQEGGIDYEEVFTLVARIEAIRLFLAYASFMGFMVYQMDVKSDFLYGTIEEEVYVCQPPGFEDPDYPEKVYKVVKALYGLHQDPRAWYETLANYFLENGFQWGKIDQTLFIKRQKGDILLVQIYVDDIIFGSNNKDLCKAFEKLMKNKFQMSSMGELTFFLGLQVKQKSDGIFISQDKYVAEILRKFSLTDGKLASTPIDNEKPLLIDPDAYSDSDYAGVSLDRKSTTGDCQFLGCRLISWQCKKQTVVATSSTESDLVRNMGSSTKFYMYPRFLQLMIRAEVGDLSSHTTKYSSPALTQKVFVNMRRVGKGFFGIETPLFEGMLVAQQANDVANEGVAGVDVDDVPTAAEPSIPSPTPTNQPPPPSQELPSTSQDVTAVANEVKIEKDDEIEENADDDELEPGELKEVVEVVTTAKLMIELVTATSATITAATNPITATTITVAPSAARRRKGVVIRDPEETATPSIIIHSEPKSKEKGKRIMRKEKEDNAMMRYQALKRKPQTEAQARLNMMIYLRNMAGFKMDYFKGMSYDEIRLIFEKYFNSNVAFLEKTKEQMEEEDSKALKRASEIQAEKAAKK</sequence>
<feature type="region of interest" description="Disordered" evidence="2">
    <location>
        <begin position="2082"/>
        <end position="2139"/>
    </location>
</feature>
<dbReference type="Gene3D" id="3.30.70.270">
    <property type="match status" value="2"/>
</dbReference>
<dbReference type="InterPro" id="IPR005162">
    <property type="entry name" value="Retrotrans_gag_dom"/>
</dbReference>
<dbReference type="Gene3D" id="3.30.420.10">
    <property type="entry name" value="Ribonuclease H-like superfamily/Ribonuclease H"/>
    <property type="match status" value="2"/>
</dbReference>
<evidence type="ECO:0000256" key="2">
    <source>
        <dbReference type="SAM" id="MobiDB-lite"/>
    </source>
</evidence>
<feature type="coiled-coil region" evidence="1">
    <location>
        <begin position="1568"/>
        <end position="1595"/>
    </location>
</feature>